<dbReference type="GeneID" id="7836624"/>
<feature type="compositionally biased region" description="Basic and acidic residues" evidence="1">
    <location>
        <begin position="1255"/>
        <end position="1264"/>
    </location>
</feature>
<feature type="compositionally biased region" description="Low complexity" evidence="1">
    <location>
        <begin position="1300"/>
        <end position="1309"/>
    </location>
</feature>
<dbReference type="PANTHER" id="PTHR35397">
    <property type="entry name" value="C2 DOMAIN-CONTAINING PROTEIN-RELATED"/>
    <property type="match status" value="1"/>
</dbReference>
<dbReference type="PANTHER" id="PTHR35397:SF1">
    <property type="entry name" value="ARMADILLO-LIKE HELICAL DOMAIN-CONTAINING PROTEIN"/>
    <property type="match status" value="1"/>
</dbReference>
<sequence length="1491" mass="176959">MGNGCSCKPSSAHKKKEVLLILHPHFSSRPNAGKNSVYQSLQKQKNLFRISITNMNVKNIQEEVPQNRTYYISVKFLNLDKQYVTENLSGRDLKIDLVLEQDMELTEQQMIDCEVLIQVLHYRQNYQVIGVKQNLLATAKGPYHHDLIINWPNQTQGRICYDFRIQHFTKMDLQVKQASCFLNNGLNQQNYKFCIKFKTEKKIFQSSFSNNYHNQFWDLSKEQNYNDNFTNQQRLSSQQNKDQFLKEQNNYNNNSIEDFDNDQINEFIVNRQLYKANGQNKIGIQTSQIKKIPFMKTNKNEIQNHDQNQLKVNPLIKQRTIHKVSSFVIDNGKQEKASPLKKKRRSSEIIFQNDLNFDFICKQQIKKKQSQYFSNDIHNFDDFIKEEKCDSSLSQQQESSEYQIQSIQNPNTILWDFENEINKKVQLSFSITTHSVGNSCIKFCLWVQTQNQQIKEEDLKYSSEDFDQDSQDGQQKTPKSQVTFFEEQIAECYIPFSKVLAEEAMIVSREDLIYEQRILHVREKLWSQGQDFGFVDLQIQSQTLPYLKQILVGVMTEKGIQKSSPSVYFRDDNIDSEINQLNEAKNLLIENTFRLQQNNAEIVGFERLKLKEELLNHFNKVFQISQMTHKQSTTSFYYKSQNDLIRAQTILIELADHLLSYADEVDEYLRESYYKCLKMILNRGEFNLDNIGFKQSYQQFVKGKAKNFQFKTNQKQEIQDLKKKLKVGLQYQNLMYQTLEKVLLKTESKYLNGEEKGFVENYCAIAFFRIPLFQQNFLSCLKFNDLSIPEDLKNIFQYFDQRASIIEGNKVFESLFDWQYFFESYMLSDQQGEKNYEHLQQIINENQKYWQRISKKGSSFFFFLSEWALYVNNTVISKDHIPWNELPGYQILMKSFLLQMAKKETRNLIDSLKIASMNLLLNPNLLKIYIHIAYRNTKVFDHRNVMSTFNLIDLWMQTLSQNHQNIPADFDLKSFLKGIQMILEGDHAMCISKGLAIIYNNYNLLSNDIRQEVIEYLFGNIFFKLFMHWSQNVRYVFHHLLVYRIEHLTKKFQLPKQDLKIQYRHSQDRLNLSQHKANELNKKYLKMMRVLENANYNYQNITNQQTSNNQKISQAKRLKQKLLDRKKFQEVKKVGHFSKQNTNQQDEDSKLNNKQFNFPVYHTHSIEQLDFDNQMLQSINTPKALHHQKTDETENNLVTLTEGLLREDTQLTSKSILGNQSKNQNHSPTVNGFKSEIVDTQEHSILQQQTNNKNQKRDARRENKSVQFNQKQNSSLTIIEQSFYISEMDIQTETNQVNDKSFVSKSSKLSKQEENKMEDNDNYQDQNHKYAQKNFQIQKIKRSITEHIEHNDQYEEQENQSNDHFSLQNTRSNKKQIARDGLKRISFVSPHKKQKALISGNKFLYIETLDKGNSLKKIEKQYIRYLPQAFEEFMQIKQEYQEWYKPHEQIINSMLSYDKMAKYLKDIEVPQVIWKQSIDRLEGYGYFYSDE</sequence>
<evidence type="ECO:0000313" key="2">
    <source>
        <dbReference type="EMBL" id="EAR90961.2"/>
    </source>
</evidence>
<keyword evidence="3" id="KW-1185">Reference proteome</keyword>
<feature type="region of interest" description="Disordered" evidence="1">
    <location>
        <begin position="1298"/>
        <end position="1324"/>
    </location>
</feature>
<dbReference type="InParanoid" id="I7MDU3"/>
<name>I7MDU3_TETTS</name>
<accession>I7MDU3</accession>
<evidence type="ECO:0000313" key="3">
    <source>
        <dbReference type="Proteomes" id="UP000009168"/>
    </source>
</evidence>
<feature type="region of interest" description="Disordered" evidence="1">
    <location>
        <begin position="1353"/>
        <end position="1373"/>
    </location>
</feature>
<feature type="region of interest" description="Disordered" evidence="1">
    <location>
        <begin position="1246"/>
        <end position="1271"/>
    </location>
</feature>
<dbReference type="Proteomes" id="UP000009168">
    <property type="component" value="Unassembled WGS sequence"/>
</dbReference>
<protein>
    <submittedName>
        <fullName evidence="2">Uncharacterized protein</fullName>
    </submittedName>
</protein>
<reference evidence="3" key="1">
    <citation type="journal article" date="2006" name="PLoS Biol.">
        <title>Macronuclear genome sequence of the ciliate Tetrahymena thermophila, a model eukaryote.</title>
        <authorList>
            <person name="Eisen J.A."/>
            <person name="Coyne R.S."/>
            <person name="Wu M."/>
            <person name="Wu D."/>
            <person name="Thiagarajan M."/>
            <person name="Wortman J.R."/>
            <person name="Badger J.H."/>
            <person name="Ren Q."/>
            <person name="Amedeo P."/>
            <person name="Jones K.M."/>
            <person name="Tallon L.J."/>
            <person name="Delcher A.L."/>
            <person name="Salzberg S.L."/>
            <person name="Silva J.C."/>
            <person name="Haas B.J."/>
            <person name="Majoros W.H."/>
            <person name="Farzad M."/>
            <person name="Carlton J.M."/>
            <person name="Smith R.K. Jr."/>
            <person name="Garg J."/>
            <person name="Pearlman R.E."/>
            <person name="Karrer K.M."/>
            <person name="Sun L."/>
            <person name="Manning G."/>
            <person name="Elde N.C."/>
            <person name="Turkewitz A.P."/>
            <person name="Asai D.J."/>
            <person name="Wilkes D.E."/>
            <person name="Wang Y."/>
            <person name="Cai H."/>
            <person name="Collins K."/>
            <person name="Stewart B.A."/>
            <person name="Lee S.R."/>
            <person name="Wilamowska K."/>
            <person name="Weinberg Z."/>
            <person name="Ruzzo W.L."/>
            <person name="Wloga D."/>
            <person name="Gaertig J."/>
            <person name="Frankel J."/>
            <person name="Tsao C.-C."/>
            <person name="Gorovsky M.A."/>
            <person name="Keeling P.J."/>
            <person name="Waller R.F."/>
            <person name="Patron N.J."/>
            <person name="Cherry J.M."/>
            <person name="Stover N.A."/>
            <person name="Krieger C.J."/>
            <person name="del Toro C."/>
            <person name="Ryder H.F."/>
            <person name="Williamson S.C."/>
            <person name="Barbeau R.A."/>
            <person name="Hamilton E.P."/>
            <person name="Orias E."/>
        </authorList>
    </citation>
    <scope>NUCLEOTIDE SEQUENCE [LARGE SCALE GENOMIC DNA]</scope>
    <source>
        <strain evidence="3">SB210</strain>
    </source>
</reference>
<gene>
    <name evidence="2" type="ORF">TTHERM_00145660</name>
</gene>
<feature type="compositionally biased region" description="Basic and acidic residues" evidence="1">
    <location>
        <begin position="1310"/>
        <end position="1319"/>
    </location>
</feature>
<organism evidence="2 3">
    <name type="scientific">Tetrahymena thermophila (strain SB210)</name>
    <dbReference type="NCBI Taxonomy" id="312017"/>
    <lineage>
        <taxon>Eukaryota</taxon>
        <taxon>Sar</taxon>
        <taxon>Alveolata</taxon>
        <taxon>Ciliophora</taxon>
        <taxon>Intramacronucleata</taxon>
        <taxon>Oligohymenophorea</taxon>
        <taxon>Hymenostomatida</taxon>
        <taxon>Tetrahymenina</taxon>
        <taxon>Tetrahymenidae</taxon>
        <taxon>Tetrahymena</taxon>
    </lineage>
</organism>
<dbReference type="OrthoDB" id="296767at2759"/>
<evidence type="ECO:0000256" key="1">
    <source>
        <dbReference type="SAM" id="MobiDB-lite"/>
    </source>
</evidence>
<dbReference type="EMBL" id="GG662793">
    <property type="protein sequence ID" value="EAR90961.2"/>
    <property type="molecule type" value="Genomic_DNA"/>
</dbReference>
<proteinExistence type="predicted"/>
<dbReference type="Pfam" id="PF08578">
    <property type="entry name" value="DUF1765"/>
    <property type="match status" value="1"/>
</dbReference>
<dbReference type="InterPro" id="IPR013887">
    <property type="entry name" value="UPF0592"/>
</dbReference>
<feature type="compositionally biased region" description="Polar residues" evidence="1">
    <location>
        <begin position="1359"/>
        <end position="1371"/>
    </location>
</feature>
<dbReference type="RefSeq" id="XP_001011206.2">
    <property type="nucleotide sequence ID" value="XM_001011206.2"/>
</dbReference>
<dbReference type="KEGG" id="tet:TTHERM_00145660"/>